<dbReference type="InterPro" id="IPR000801">
    <property type="entry name" value="Esterase-like"/>
</dbReference>
<dbReference type="SUPFAM" id="SSF53474">
    <property type="entry name" value="alpha/beta-Hydrolases"/>
    <property type="match status" value="1"/>
</dbReference>
<sequence length="353" mass="36855">MVWSGTRSAVTAVAAVVAIAFVPAAGAAADPVPPDPVVTSGEPLATPTSADGSRAVDLVVVDARTVRLRVYSAAMGRVIDIDVQRPADTGAPRPTLYLLAGAGGGEDSASWAKQTSVLEFLADKNVNVVQPIGGAWTYYTDWRAPDPALGVNKWKTFLTEELPPVIDAALGTNGVNALAGLSMSGTSALQLPIAAPGLYRAVAAYSGCAQISDPVGHHFVATVVAAGHGDVVNMYGPPDDPMWAANDPYVQAERLRGLELFLSTGTGLPGKWDTLNGPHAMPGSDGLTNQLVLGGILEAGADHCTRNMRDRLTQLGIPATYDFQPRGTHSWGYWEDALKLSWPVLAKGLGLPE</sequence>
<evidence type="ECO:0000256" key="1">
    <source>
        <dbReference type="SAM" id="MobiDB-lite"/>
    </source>
</evidence>
<protein>
    <submittedName>
        <fullName evidence="3">Putative esterase</fullName>
    </submittedName>
</protein>
<dbReference type="eggNOG" id="COG0627">
    <property type="taxonomic scope" value="Bacteria"/>
</dbReference>
<keyword evidence="4" id="KW-1185">Reference proteome</keyword>
<evidence type="ECO:0000313" key="3">
    <source>
        <dbReference type="EMBL" id="BAD58674.1"/>
    </source>
</evidence>
<feature type="signal peptide" evidence="2">
    <location>
        <begin position="1"/>
        <end position="27"/>
    </location>
</feature>
<feature type="chain" id="PRO_5038813226" evidence="2">
    <location>
        <begin position="28"/>
        <end position="353"/>
    </location>
</feature>
<keyword evidence="2" id="KW-0732">Signal</keyword>
<dbReference type="InterPro" id="IPR029058">
    <property type="entry name" value="AB_hydrolase_fold"/>
</dbReference>
<dbReference type="Pfam" id="PF00756">
    <property type="entry name" value="Esterase"/>
    <property type="match status" value="1"/>
</dbReference>
<dbReference type="RefSeq" id="WP_011210359.1">
    <property type="nucleotide sequence ID" value="NC_006361.1"/>
</dbReference>
<dbReference type="EMBL" id="AP006618">
    <property type="protein sequence ID" value="BAD58674.1"/>
    <property type="molecule type" value="Genomic_DNA"/>
</dbReference>
<dbReference type="PANTHER" id="PTHR48098">
    <property type="entry name" value="ENTEROCHELIN ESTERASE-RELATED"/>
    <property type="match status" value="1"/>
</dbReference>
<organism evidence="3 4">
    <name type="scientific">Nocardia farcinica (strain IFM 10152)</name>
    <dbReference type="NCBI Taxonomy" id="247156"/>
    <lineage>
        <taxon>Bacteria</taxon>
        <taxon>Bacillati</taxon>
        <taxon>Actinomycetota</taxon>
        <taxon>Actinomycetes</taxon>
        <taxon>Mycobacteriales</taxon>
        <taxon>Nocardiaceae</taxon>
        <taxon>Nocardia</taxon>
    </lineage>
</organism>
<dbReference type="InterPro" id="IPR050583">
    <property type="entry name" value="Mycobacterial_A85_antigen"/>
</dbReference>
<evidence type="ECO:0000313" key="4">
    <source>
        <dbReference type="Proteomes" id="UP000006820"/>
    </source>
</evidence>
<dbReference type="Proteomes" id="UP000006820">
    <property type="component" value="Chromosome"/>
</dbReference>
<gene>
    <name evidence="3" type="ordered locus">NFA_38260</name>
</gene>
<accession>Q5YT17</accession>
<dbReference type="KEGG" id="nfa:NFA_38260"/>
<dbReference type="AlphaFoldDB" id="Q5YT17"/>
<name>Q5YT17_NOCFA</name>
<dbReference type="STRING" id="247156.NFA_38260"/>
<dbReference type="ESTHER" id="nocfa-q5yt17">
    <property type="family name" value="A85-Mycolyl-transferase"/>
</dbReference>
<dbReference type="PANTHER" id="PTHR48098:SF1">
    <property type="entry name" value="DIACYLGLYCEROL ACYLTRANSFERASE_MYCOLYLTRANSFERASE AG85A"/>
    <property type="match status" value="1"/>
</dbReference>
<evidence type="ECO:0000256" key="2">
    <source>
        <dbReference type="SAM" id="SignalP"/>
    </source>
</evidence>
<reference evidence="3 4" key="1">
    <citation type="journal article" date="2004" name="Proc. Natl. Acad. Sci. U.S.A.">
        <title>The complete genomic sequence of Nocardia farcinica IFM 10152.</title>
        <authorList>
            <person name="Ishikawa J."/>
            <person name="Yamashita A."/>
            <person name="Mikami Y."/>
            <person name="Hoshino Y."/>
            <person name="Kurita H."/>
            <person name="Hotta K."/>
            <person name="Shiba T."/>
            <person name="Hattori M."/>
        </authorList>
    </citation>
    <scope>NUCLEOTIDE SEQUENCE [LARGE SCALE GENOMIC DNA]</scope>
    <source>
        <strain evidence="3 4">IFM 10152</strain>
    </source>
</reference>
<proteinExistence type="predicted"/>
<dbReference type="HOGENOM" id="CLU_026624_0_0_11"/>
<dbReference type="GeneID" id="61134513"/>
<dbReference type="GO" id="GO:0016747">
    <property type="term" value="F:acyltransferase activity, transferring groups other than amino-acyl groups"/>
    <property type="evidence" value="ECO:0007669"/>
    <property type="project" value="TreeGrafter"/>
</dbReference>
<dbReference type="OrthoDB" id="4510758at2"/>
<dbReference type="Gene3D" id="3.40.50.1820">
    <property type="entry name" value="alpha/beta hydrolase"/>
    <property type="match status" value="1"/>
</dbReference>
<feature type="region of interest" description="Disordered" evidence="1">
    <location>
        <begin position="31"/>
        <end position="50"/>
    </location>
</feature>